<keyword evidence="2" id="KW-1133">Transmembrane helix</keyword>
<keyword evidence="2" id="KW-0472">Membrane</keyword>
<evidence type="ECO:0000256" key="2">
    <source>
        <dbReference type="SAM" id="Phobius"/>
    </source>
</evidence>
<evidence type="ECO:0000313" key="4">
    <source>
        <dbReference type="EMBL" id="MDM5146794.1"/>
    </source>
</evidence>
<comment type="caution">
    <text evidence="4">The sequence shown here is derived from an EMBL/GenBank/DDBJ whole genome shotgun (WGS) entry which is preliminary data.</text>
</comment>
<evidence type="ECO:0000259" key="3">
    <source>
        <dbReference type="Pfam" id="PF01551"/>
    </source>
</evidence>
<gene>
    <name evidence="4" type="ORF">NQX30_00110</name>
</gene>
<dbReference type="SUPFAM" id="SSF51261">
    <property type="entry name" value="Duplicated hybrid motif"/>
    <property type="match status" value="1"/>
</dbReference>
<accession>A0ABT7QJ98</accession>
<evidence type="ECO:0000313" key="5">
    <source>
        <dbReference type="Proteomes" id="UP001168167"/>
    </source>
</evidence>
<dbReference type="InterPro" id="IPR016047">
    <property type="entry name" value="M23ase_b-sheet_dom"/>
</dbReference>
<feature type="domain" description="M23ase beta-sheet core" evidence="3">
    <location>
        <begin position="211"/>
        <end position="302"/>
    </location>
</feature>
<keyword evidence="2" id="KW-0812">Transmembrane</keyword>
<keyword evidence="5" id="KW-1185">Reference proteome</keyword>
<dbReference type="Pfam" id="PF01551">
    <property type="entry name" value="Peptidase_M23"/>
    <property type="match status" value="1"/>
</dbReference>
<sequence length="324" mass="35948">MNIIFSSSYSTNSPPLVLEVTRRRFFIVLVIAALTLSAVVYMAAQQLAAHWLQTRSPIALAIAKEQEREADIARQRMWEENIDVLQEQIADVQAGIIAVQNRGKIIASRIGLPEEKFFSGTSLDNSCETLPSVTQVPESIDETAALGADKMSALQRSLQGITRRYDILAVRGTQQRVAFDTVPMQQPLEKKHRQTSGFGYRKDPFTGRRAFHSGYDYSARRGTPVLAAATGFVTYSGRLGNYGKAIRIFHGDNISTLYGHLHATGVEIGQYVLRGEPIGEVGSTGRSTGSHLHYELRINNKPRPIARVIKELLAARNIHDDWDA</sequence>
<dbReference type="Gene3D" id="2.70.70.10">
    <property type="entry name" value="Glucose Permease (Domain IIA)"/>
    <property type="match status" value="1"/>
</dbReference>
<name>A0ABT7QJ98_9GAMM</name>
<dbReference type="EMBL" id="JANQAO010000001">
    <property type="protein sequence ID" value="MDM5146794.1"/>
    <property type="molecule type" value="Genomic_DNA"/>
</dbReference>
<organism evidence="4 5">
    <name type="scientific">Candidatus Doriopsillibacter californiensis</name>
    <dbReference type="NCBI Taxonomy" id="2970740"/>
    <lineage>
        <taxon>Bacteria</taxon>
        <taxon>Pseudomonadati</taxon>
        <taxon>Pseudomonadota</taxon>
        <taxon>Gammaproteobacteria</taxon>
        <taxon>Candidatus Tethybacterales</taxon>
        <taxon>Candidatus Persebacteraceae</taxon>
        <taxon>Candidatus Doriopsillibacter</taxon>
    </lineage>
</organism>
<dbReference type="CDD" id="cd12797">
    <property type="entry name" value="M23_peptidase"/>
    <property type="match status" value="1"/>
</dbReference>
<protein>
    <submittedName>
        <fullName evidence="4">M23 family metallopeptidase</fullName>
    </submittedName>
</protein>
<dbReference type="Proteomes" id="UP001168167">
    <property type="component" value="Unassembled WGS sequence"/>
</dbReference>
<reference evidence="4" key="2">
    <citation type="journal article" date="2023" name="Microbiome">
        <title>Synthase-selected sorting approach identifies a beta-lactone synthase in a nudibranch symbiotic bacterium.</title>
        <authorList>
            <person name="Dzunkova M."/>
            <person name="La Clair J.J."/>
            <person name="Tyml T."/>
            <person name="Doud D."/>
            <person name="Schulz F."/>
            <person name="Piquer-Esteban S."/>
            <person name="Porcel Sanchis D."/>
            <person name="Osborn A."/>
            <person name="Robinson D."/>
            <person name="Louie K.B."/>
            <person name="Bowen B.P."/>
            <person name="Bowers R.M."/>
            <person name="Lee J."/>
            <person name="Arnau V."/>
            <person name="Diaz-Villanueva W."/>
            <person name="Stepanauskas R."/>
            <person name="Gosliner T."/>
            <person name="Date S.V."/>
            <person name="Northen T.R."/>
            <person name="Cheng J.F."/>
            <person name="Burkart M.D."/>
            <person name="Woyke T."/>
        </authorList>
    </citation>
    <scope>NUCLEOTIDE SEQUENCE</scope>
    <source>
        <strain evidence="4">Df01</strain>
    </source>
</reference>
<dbReference type="InterPro" id="IPR050570">
    <property type="entry name" value="Cell_wall_metabolism_enzyme"/>
</dbReference>
<reference evidence="4" key="1">
    <citation type="submission" date="2022-08" db="EMBL/GenBank/DDBJ databases">
        <authorList>
            <person name="Dzunkova M."/>
            <person name="La Clair J."/>
            <person name="Tyml T."/>
            <person name="Doud D."/>
            <person name="Schulz F."/>
            <person name="Piquer S."/>
            <person name="Porcel Sanchis D."/>
            <person name="Osborn A."/>
            <person name="Robinson D."/>
            <person name="Louie K.B."/>
            <person name="Bowen B.P."/>
            <person name="Bowers R."/>
            <person name="Lee J."/>
            <person name="Arnau Llombart V."/>
            <person name="Diaz Villanueva W."/>
            <person name="Gosliner T."/>
            <person name="Northen T."/>
            <person name="Cheng J.-F."/>
            <person name="Burkart M.D."/>
            <person name="Woyke T."/>
        </authorList>
    </citation>
    <scope>NUCLEOTIDE SEQUENCE</scope>
    <source>
        <strain evidence="4">Df01</strain>
    </source>
</reference>
<feature type="transmembrane region" description="Helical" evidence="2">
    <location>
        <begin position="25"/>
        <end position="44"/>
    </location>
</feature>
<proteinExistence type="predicted"/>
<keyword evidence="1" id="KW-0732">Signal</keyword>
<dbReference type="PANTHER" id="PTHR21666:SF289">
    <property type="entry name" value="L-ALA--D-GLU ENDOPEPTIDASE"/>
    <property type="match status" value="1"/>
</dbReference>
<dbReference type="PANTHER" id="PTHR21666">
    <property type="entry name" value="PEPTIDASE-RELATED"/>
    <property type="match status" value="1"/>
</dbReference>
<evidence type="ECO:0000256" key="1">
    <source>
        <dbReference type="ARBA" id="ARBA00022729"/>
    </source>
</evidence>
<dbReference type="InterPro" id="IPR011055">
    <property type="entry name" value="Dup_hybrid_motif"/>
</dbReference>